<dbReference type="InterPro" id="IPR019533">
    <property type="entry name" value="Peptidase_S26"/>
</dbReference>
<evidence type="ECO:0000256" key="4">
    <source>
        <dbReference type="ARBA" id="ARBA00023136"/>
    </source>
</evidence>
<dbReference type="OrthoDB" id="4822at2157"/>
<dbReference type="GO" id="GO:0006465">
    <property type="term" value="P:signal peptide processing"/>
    <property type="evidence" value="ECO:0007669"/>
    <property type="project" value="InterPro"/>
</dbReference>
<dbReference type="STRING" id="1230458.C484_16364"/>
<dbReference type="Proteomes" id="UP000011648">
    <property type="component" value="Unassembled WGS sequence"/>
</dbReference>
<feature type="region of interest" description="Disordered" evidence="5">
    <location>
        <begin position="1"/>
        <end position="20"/>
    </location>
</feature>
<gene>
    <name evidence="7" type="ORF">C484_16364</name>
</gene>
<name>L9ZR34_9EURY</name>
<dbReference type="GO" id="GO:0016020">
    <property type="term" value="C:membrane"/>
    <property type="evidence" value="ECO:0007669"/>
    <property type="project" value="UniProtKB-SubCell"/>
</dbReference>
<reference evidence="7 8" key="1">
    <citation type="journal article" date="2014" name="PLoS Genet.">
        <title>Phylogenetically driven sequencing of extremely halophilic archaea reveals strategies for static and dynamic osmo-response.</title>
        <authorList>
            <person name="Becker E.A."/>
            <person name="Seitzer P.M."/>
            <person name="Tritt A."/>
            <person name="Larsen D."/>
            <person name="Krusor M."/>
            <person name="Yao A.I."/>
            <person name="Wu D."/>
            <person name="Madern D."/>
            <person name="Eisen J.A."/>
            <person name="Darling A.E."/>
            <person name="Facciotti M.T."/>
        </authorList>
    </citation>
    <scope>NUCLEOTIDE SEQUENCE [LARGE SCALE GENOMIC DNA]</scope>
    <source>
        <strain evidence="7 8">DSM 12281</strain>
    </source>
</reference>
<proteinExistence type="predicted"/>
<keyword evidence="4 6" id="KW-0472">Membrane</keyword>
<evidence type="ECO:0000256" key="6">
    <source>
        <dbReference type="SAM" id="Phobius"/>
    </source>
</evidence>
<dbReference type="GO" id="GO:0004252">
    <property type="term" value="F:serine-type endopeptidase activity"/>
    <property type="evidence" value="ECO:0007669"/>
    <property type="project" value="InterPro"/>
</dbReference>
<evidence type="ECO:0000313" key="7">
    <source>
        <dbReference type="EMBL" id="ELY88002.1"/>
    </source>
</evidence>
<dbReference type="InterPro" id="IPR036286">
    <property type="entry name" value="LexA/Signal_pep-like_sf"/>
</dbReference>
<evidence type="ECO:0000256" key="2">
    <source>
        <dbReference type="ARBA" id="ARBA00022692"/>
    </source>
</evidence>
<dbReference type="RefSeq" id="WP_006826925.1">
    <property type="nucleotide sequence ID" value="NZ_AOIL01000052.1"/>
</dbReference>
<organism evidence="7 8">
    <name type="scientific">Natrialba taiwanensis DSM 12281</name>
    <dbReference type="NCBI Taxonomy" id="1230458"/>
    <lineage>
        <taxon>Archaea</taxon>
        <taxon>Methanobacteriati</taxon>
        <taxon>Methanobacteriota</taxon>
        <taxon>Stenosarchaea group</taxon>
        <taxon>Halobacteria</taxon>
        <taxon>Halobacteriales</taxon>
        <taxon>Natrialbaceae</taxon>
        <taxon>Natrialba</taxon>
    </lineage>
</organism>
<dbReference type="PATRIC" id="fig|1230458.4.peg.3320"/>
<evidence type="ECO:0000256" key="1">
    <source>
        <dbReference type="ARBA" id="ARBA00004370"/>
    </source>
</evidence>
<sequence length="250" mass="26831">MSERRPEDPPATDSDTSSVSIEDDGLLRWLLRSEEGTVVVVRDVASTVAIVALIGLVLFAASGVWPPLVAVESGSMEPNMHTGDLVFVVDDDRFVGENAVDGTGVVTLEDGQNGGDKHFGRPGDVIVFAPDGDASKTPVIHRARFWVEEGENWVETKADADALDGRTCADLSSCPAPHDGFVTKGDANDLYDQVDGRYAETTVVKPDWVSSKAGFRIPWLGRVRLAFDSLFAVVTPQPLSGPLSSPILWP</sequence>
<keyword evidence="8" id="KW-1185">Reference proteome</keyword>
<comment type="subcellular location">
    <subcellularLocation>
        <location evidence="1">Membrane</location>
    </subcellularLocation>
</comment>
<feature type="transmembrane region" description="Helical" evidence="6">
    <location>
        <begin position="48"/>
        <end position="71"/>
    </location>
</feature>
<dbReference type="InterPro" id="IPR001733">
    <property type="entry name" value="Peptidase_S26B"/>
</dbReference>
<keyword evidence="3 6" id="KW-1133">Transmembrane helix</keyword>
<evidence type="ECO:0000256" key="3">
    <source>
        <dbReference type="ARBA" id="ARBA00022989"/>
    </source>
</evidence>
<dbReference type="CDD" id="cd06530">
    <property type="entry name" value="S26_SPase_I"/>
    <property type="match status" value="1"/>
</dbReference>
<dbReference type="PANTHER" id="PTHR10806">
    <property type="entry name" value="SIGNAL PEPTIDASE COMPLEX CATALYTIC SUBUNIT SEC11"/>
    <property type="match status" value="1"/>
</dbReference>
<dbReference type="EMBL" id="AOIL01000052">
    <property type="protein sequence ID" value="ELY88002.1"/>
    <property type="molecule type" value="Genomic_DNA"/>
</dbReference>
<evidence type="ECO:0000256" key="5">
    <source>
        <dbReference type="SAM" id="MobiDB-lite"/>
    </source>
</evidence>
<comment type="caution">
    <text evidence="7">The sequence shown here is derived from an EMBL/GenBank/DDBJ whole genome shotgun (WGS) entry which is preliminary data.</text>
</comment>
<dbReference type="AlphaFoldDB" id="L9ZR34"/>
<dbReference type="PANTHER" id="PTHR10806:SF6">
    <property type="entry name" value="SIGNAL PEPTIDASE COMPLEX CATALYTIC SUBUNIT SEC11"/>
    <property type="match status" value="1"/>
</dbReference>
<dbReference type="SUPFAM" id="SSF51306">
    <property type="entry name" value="LexA/Signal peptidase"/>
    <property type="match status" value="1"/>
</dbReference>
<keyword evidence="2 6" id="KW-0812">Transmembrane</keyword>
<accession>L9ZR34</accession>
<evidence type="ECO:0000313" key="8">
    <source>
        <dbReference type="Proteomes" id="UP000011648"/>
    </source>
</evidence>
<protein>
    <submittedName>
        <fullName evidence="7">Peptidase S24/S26A/S26B</fullName>
    </submittedName>
</protein>